<accession>A0A090L886</accession>
<organism evidence="2">
    <name type="scientific">Strongyloides ratti</name>
    <name type="common">Parasitic roundworm</name>
    <dbReference type="NCBI Taxonomy" id="34506"/>
    <lineage>
        <taxon>Eukaryota</taxon>
        <taxon>Metazoa</taxon>
        <taxon>Ecdysozoa</taxon>
        <taxon>Nematoda</taxon>
        <taxon>Chromadorea</taxon>
        <taxon>Rhabditida</taxon>
        <taxon>Tylenchina</taxon>
        <taxon>Panagrolaimomorpha</taxon>
        <taxon>Strongyloidoidea</taxon>
        <taxon>Strongyloididae</taxon>
        <taxon>Strongyloides</taxon>
    </lineage>
</organism>
<dbReference type="CTD" id="36376693"/>
<evidence type="ECO:0000313" key="4">
    <source>
        <dbReference type="WBParaSite" id="SRAE_1000258300.1"/>
    </source>
</evidence>
<evidence type="ECO:0000313" key="2">
    <source>
        <dbReference type="EMBL" id="CEF64328.1"/>
    </source>
</evidence>
<feature type="compositionally biased region" description="Acidic residues" evidence="1">
    <location>
        <begin position="179"/>
        <end position="188"/>
    </location>
</feature>
<dbReference type="AlphaFoldDB" id="A0A090L886"/>
<keyword evidence="3" id="KW-1185">Reference proteome</keyword>
<reference evidence="2 3" key="1">
    <citation type="submission" date="2014-09" db="EMBL/GenBank/DDBJ databases">
        <authorList>
            <person name="Martin A.A."/>
        </authorList>
    </citation>
    <scope>NUCLEOTIDE SEQUENCE</scope>
    <source>
        <strain evidence="3">ED321</strain>
        <strain evidence="2">ED321 Heterogonic</strain>
    </source>
</reference>
<name>A0A090L886_STRRB</name>
<evidence type="ECO:0000313" key="3">
    <source>
        <dbReference type="Proteomes" id="UP000035682"/>
    </source>
</evidence>
<evidence type="ECO:0000256" key="1">
    <source>
        <dbReference type="SAM" id="MobiDB-lite"/>
    </source>
</evidence>
<feature type="region of interest" description="Disordered" evidence="1">
    <location>
        <begin position="176"/>
        <end position="200"/>
    </location>
</feature>
<dbReference type="RefSeq" id="XP_024503529.1">
    <property type="nucleotide sequence ID" value="XM_024649676.1"/>
</dbReference>
<dbReference type="GeneID" id="36376693"/>
<sequence>MNKKHNLKRLNENHCKSILDILNITTKSSTHRKCKSCKKEYLLCFGPDTIYKHCIVHEELRRIIKSNVPGSCYERYVRLAGLKLKDTNDVLQNTSSNMGNSIVNEFSSPKKISTIFEKSYDFKNNDTLEKENIVRPKDTPNVGTVLQNFCNTTKQSDVILENSIVDGSHLIKIKTELQSDNEDESDMEETSKTTKPSLSSDSVLRNLNNIRSDFSELSNKFFKQTCEYGLTVPTFNGLHKCSCCKFRYPPRVFLLDVYLHSARHDRLMCILEKKLEPSVMEIIKKNMEKSDNTSLKKENSKENKPKYMLRNKSRDISLTSHIDNEKKKVSMQPCLAVIEKLRRRPFETDVINLTHVENGFRICNECKKMFTLNDRPYNIYKHCFHHKNLHKILIDNLEHNFLLDMLRKAKREQKQQTTRK</sequence>
<dbReference type="WormBase" id="SRAE_1000258300">
    <property type="protein sequence ID" value="SRP01559"/>
    <property type="gene ID" value="WBGene00259198"/>
</dbReference>
<reference evidence="4" key="2">
    <citation type="submission" date="2020-12" db="UniProtKB">
        <authorList>
            <consortium name="WormBaseParasite"/>
        </authorList>
    </citation>
    <scope>IDENTIFICATION</scope>
</reference>
<dbReference type="EMBL" id="LN609528">
    <property type="protein sequence ID" value="CEF64328.1"/>
    <property type="molecule type" value="Genomic_DNA"/>
</dbReference>
<protein>
    <submittedName>
        <fullName evidence="4">C2H2-type domain-containing protein</fullName>
    </submittedName>
</protein>
<proteinExistence type="predicted"/>
<dbReference type="WBParaSite" id="SRAE_1000258300.1">
    <property type="protein sequence ID" value="SRAE_1000258300.1"/>
    <property type="gene ID" value="WBGene00259198"/>
</dbReference>
<dbReference type="Proteomes" id="UP000035682">
    <property type="component" value="Unplaced"/>
</dbReference>
<gene>
    <name evidence="2 4 5" type="ORF">SRAE_1000258300</name>
</gene>
<evidence type="ECO:0000313" key="5">
    <source>
        <dbReference type="WormBase" id="SRAE_1000258300"/>
    </source>
</evidence>